<dbReference type="PANTHER" id="PTHR12856">
    <property type="entry name" value="TRANSCRIPTION INITIATION FACTOR IIH-RELATED"/>
    <property type="match status" value="1"/>
</dbReference>
<dbReference type="CDD" id="cd13229">
    <property type="entry name" value="PH_TFIIH"/>
    <property type="match status" value="1"/>
</dbReference>
<dbReference type="SMART" id="SM00751">
    <property type="entry name" value="BSD"/>
    <property type="match status" value="1"/>
</dbReference>
<evidence type="ECO:0000256" key="4">
    <source>
        <dbReference type="ARBA" id="ARBA00023015"/>
    </source>
</evidence>
<comment type="subcellular location">
    <subcellularLocation>
        <location evidence="1">Nucleus</location>
    </subcellularLocation>
</comment>
<evidence type="ECO:0000256" key="6">
    <source>
        <dbReference type="ARBA" id="ARBA00023242"/>
    </source>
</evidence>
<dbReference type="OrthoDB" id="360521at2759"/>
<comment type="caution">
    <text evidence="9">The sequence shown here is derived from an EMBL/GenBank/DDBJ whole genome shotgun (WGS) entry which is preliminary data.</text>
</comment>
<evidence type="ECO:0000256" key="1">
    <source>
        <dbReference type="ARBA" id="ARBA00004123"/>
    </source>
</evidence>
<keyword evidence="5" id="KW-0804">Transcription</keyword>
<dbReference type="GO" id="GO:0000439">
    <property type="term" value="C:transcription factor TFIIH core complex"/>
    <property type="evidence" value="ECO:0007669"/>
    <property type="project" value="InterPro"/>
</dbReference>
<evidence type="ECO:0000259" key="8">
    <source>
        <dbReference type="PROSITE" id="PS50858"/>
    </source>
</evidence>
<feature type="compositionally biased region" description="Polar residues" evidence="7">
    <location>
        <begin position="134"/>
        <end position="156"/>
    </location>
</feature>
<dbReference type="PROSITE" id="PS50858">
    <property type="entry name" value="BSD"/>
    <property type="match status" value="2"/>
</dbReference>
<dbReference type="InterPro" id="IPR035925">
    <property type="entry name" value="BSD_dom_sf"/>
</dbReference>
<keyword evidence="10" id="KW-1185">Reference proteome</keyword>
<dbReference type="InterPro" id="IPR013876">
    <property type="entry name" value="TFIIH_BTF_p62_N"/>
</dbReference>
<feature type="domain" description="BSD" evidence="8">
    <location>
        <begin position="179"/>
        <end position="227"/>
    </location>
</feature>
<organism evidence="9 10">
    <name type="scientific">Mucor saturninus</name>
    <dbReference type="NCBI Taxonomy" id="64648"/>
    <lineage>
        <taxon>Eukaryota</taxon>
        <taxon>Fungi</taxon>
        <taxon>Fungi incertae sedis</taxon>
        <taxon>Mucoromycota</taxon>
        <taxon>Mucoromycotina</taxon>
        <taxon>Mucoromycetes</taxon>
        <taxon>Mucorales</taxon>
        <taxon>Mucorineae</taxon>
        <taxon>Mucoraceae</taxon>
        <taxon>Mucor</taxon>
    </lineage>
</organism>
<dbReference type="AlphaFoldDB" id="A0A8H7R944"/>
<evidence type="ECO:0000313" key="9">
    <source>
        <dbReference type="EMBL" id="KAG2206861.1"/>
    </source>
</evidence>
<protein>
    <recommendedName>
        <fullName evidence="8">BSD domain-containing protein</fullName>
    </recommendedName>
</protein>
<evidence type="ECO:0000313" key="10">
    <source>
        <dbReference type="Proteomes" id="UP000603453"/>
    </source>
</evidence>
<dbReference type="EMBL" id="JAEPRD010000028">
    <property type="protein sequence ID" value="KAG2206861.1"/>
    <property type="molecule type" value="Genomic_DNA"/>
</dbReference>
<dbReference type="GO" id="GO:0006351">
    <property type="term" value="P:DNA-templated transcription"/>
    <property type="evidence" value="ECO:0007669"/>
    <property type="project" value="InterPro"/>
</dbReference>
<proteinExistence type="inferred from homology"/>
<gene>
    <name evidence="9" type="ORF">INT47_007618</name>
</gene>
<evidence type="ECO:0000256" key="7">
    <source>
        <dbReference type="SAM" id="MobiDB-lite"/>
    </source>
</evidence>
<dbReference type="InterPro" id="IPR011993">
    <property type="entry name" value="PH-like_dom_sf"/>
</dbReference>
<evidence type="ECO:0000256" key="5">
    <source>
        <dbReference type="ARBA" id="ARBA00023163"/>
    </source>
</evidence>
<dbReference type="InterPro" id="IPR027079">
    <property type="entry name" value="Tfb1/GTF2H1"/>
</dbReference>
<evidence type="ECO:0000256" key="3">
    <source>
        <dbReference type="ARBA" id="ARBA00022737"/>
    </source>
</evidence>
<name>A0A8H7R944_9FUNG</name>
<accession>A0A8H7R944</accession>
<dbReference type="Pfam" id="PF03909">
    <property type="entry name" value="BSD"/>
    <property type="match status" value="1"/>
</dbReference>
<dbReference type="Pfam" id="PF08567">
    <property type="entry name" value="PH_TFIIH"/>
    <property type="match status" value="1"/>
</dbReference>
<feature type="domain" description="BSD" evidence="8">
    <location>
        <begin position="255"/>
        <end position="307"/>
    </location>
</feature>
<keyword evidence="4" id="KW-0805">Transcription regulation</keyword>
<reference evidence="9" key="1">
    <citation type="submission" date="2020-12" db="EMBL/GenBank/DDBJ databases">
        <title>Metabolic potential, ecology and presence of endohyphal bacteria is reflected in genomic diversity of Mucoromycotina.</title>
        <authorList>
            <person name="Muszewska A."/>
            <person name="Okrasinska A."/>
            <person name="Steczkiewicz K."/>
            <person name="Drgas O."/>
            <person name="Orlowska M."/>
            <person name="Perlinska-Lenart U."/>
            <person name="Aleksandrzak-Piekarczyk T."/>
            <person name="Szatraj K."/>
            <person name="Zielenkiewicz U."/>
            <person name="Pilsyk S."/>
            <person name="Malc E."/>
            <person name="Mieczkowski P."/>
            <person name="Kruszewska J.S."/>
            <person name="Biernat P."/>
            <person name="Pawlowska J."/>
        </authorList>
    </citation>
    <scope>NUCLEOTIDE SEQUENCE</scope>
    <source>
        <strain evidence="9">WA0000017839</strain>
    </source>
</reference>
<feature type="compositionally biased region" description="Basic and acidic residues" evidence="7">
    <location>
        <begin position="229"/>
        <end position="239"/>
    </location>
</feature>
<dbReference type="InterPro" id="IPR005607">
    <property type="entry name" value="BSD_dom"/>
</dbReference>
<dbReference type="SUPFAM" id="SSF50729">
    <property type="entry name" value="PH domain-like"/>
    <property type="match status" value="1"/>
</dbReference>
<dbReference type="Proteomes" id="UP000603453">
    <property type="component" value="Unassembled WGS sequence"/>
</dbReference>
<dbReference type="GO" id="GO:0006289">
    <property type="term" value="P:nucleotide-excision repair"/>
    <property type="evidence" value="ECO:0007669"/>
    <property type="project" value="InterPro"/>
</dbReference>
<feature type="compositionally biased region" description="Low complexity" evidence="7">
    <location>
        <begin position="119"/>
        <end position="133"/>
    </location>
</feature>
<dbReference type="Gene3D" id="6.10.140.1200">
    <property type="match status" value="1"/>
</dbReference>
<feature type="region of interest" description="Disordered" evidence="7">
    <location>
        <begin position="229"/>
        <end position="255"/>
    </location>
</feature>
<comment type="similarity">
    <text evidence="2">Belongs to the TFB1 family.</text>
</comment>
<dbReference type="SUPFAM" id="SSF140383">
    <property type="entry name" value="BSD domain-like"/>
    <property type="match status" value="1"/>
</dbReference>
<evidence type="ECO:0000256" key="2">
    <source>
        <dbReference type="ARBA" id="ARBA00009448"/>
    </source>
</evidence>
<dbReference type="Gene3D" id="2.30.29.30">
    <property type="entry name" value="Pleckstrin-homology domain (PH domain)/Phosphotyrosine-binding domain (PTB)"/>
    <property type="match status" value="1"/>
</dbReference>
<sequence length="610" mass="68845">MWHPNEQLLLRAAVRFKKHDGTLFVTPRRVAWQQLGSSQLTPSIYYNDILALAQTPDGSAKVLLKISAKPPISKDYTFQFTSVKNVQEREAIKAQIAELLARARGLSSASAIGTPVPMTPSAIASPSPSTPQSVNNTASPISLQQQAATNSSQQKAIGSPSPGPGGPGAGGAGGPKSSRQEEFNDRRQLLTSSRELQTLHKELVVVGRSVDEEEFWSSPYVKRIRQKLKKDAVSREGKQKGKSSRMVELKPGQQEGSDIKYTLTSQIIHNIFTEFPSVKRAYDTNVPDRMTEQAFWKRFLASEFFHRSRTGGRSQLTPYDDIFDRCLQEEDDENSKPPPMSRMDKMRFDIDLSTTAEDHLESGNAPDFTMRPGREVLSLPLIRRFNKHSSRVLETPPSRTRRDVTTFEQDVEKDIIIRELLDEAPSEKIILDIQDTRRYFESQTGGQDEVKISEQDTVNLLSGYKRKFEGWQPEMAKQVMEARLADKVCLELTATIKRKIRHDDKSISGILTYIKVRLPPQVQQKIQGYHSATNEILRHFWSSFEPYKPEKNIRMIEALKKQQEKLKDILGAVAGSDGDAERCKQTLMPVLQAVDRALEASKKRGKKKRV</sequence>
<keyword evidence="6" id="KW-0539">Nucleus</keyword>
<keyword evidence="3" id="KW-0677">Repeat</keyword>
<feature type="region of interest" description="Disordered" evidence="7">
    <location>
        <begin position="117"/>
        <end position="186"/>
    </location>
</feature>